<feature type="region of interest" description="Disordered" evidence="1">
    <location>
        <begin position="635"/>
        <end position="658"/>
    </location>
</feature>
<evidence type="ECO:0000313" key="3">
    <source>
        <dbReference type="Proteomes" id="UP000034883"/>
    </source>
</evidence>
<dbReference type="Proteomes" id="UP000034883">
    <property type="component" value="Chromosome"/>
</dbReference>
<dbReference type="AlphaFoldDB" id="A0A0F6SF91"/>
<feature type="compositionally biased region" description="Basic and acidic residues" evidence="1">
    <location>
        <begin position="648"/>
        <end position="658"/>
    </location>
</feature>
<reference evidence="2 3" key="1">
    <citation type="submission" date="2015-03" db="EMBL/GenBank/DDBJ databases">
        <title>Genome assembly of Sandaracinus amylolyticus DSM 53668.</title>
        <authorList>
            <person name="Sharma G."/>
            <person name="Subramanian S."/>
        </authorList>
    </citation>
    <scope>NUCLEOTIDE SEQUENCE [LARGE SCALE GENOMIC DNA]</scope>
    <source>
        <strain evidence="2 3">DSM 53668</strain>
    </source>
</reference>
<keyword evidence="3" id="KW-1185">Reference proteome</keyword>
<protein>
    <submittedName>
        <fullName evidence="2">Uncharacterized protein</fullName>
    </submittedName>
</protein>
<proteinExistence type="predicted"/>
<name>A0A0F6SF91_9BACT</name>
<dbReference type="KEGG" id="samy:DB32_003683"/>
<evidence type="ECO:0000256" key="1">
    <source>
        <dbReference type="SAM" id="MobiDB-lite"/>
    </source>
</evidence>
<accession>A0A0F6SF91</accession>
<evidence type="ECO:0000313" key="2">
    <source>
        <dbReference type="EMBL" id="AKF06534.1"/>
    </source>
</evidence>
<organism evidence="2 3">
    <name type="scientific">Sandaracinus amylolyticus</name>
    <dbReference type="NCBI Taxonomy" id="927083"/>
    <lineage>
        <taxon>Bacteria</taxon>
        <taxon>Pseudomonadati</taxon>
        <taxon>Myxococcota</taxon>
        <taxon>Polyangia</taxon>
        <taxon>Polyangiales</taxon>
        <taxon>Sandaracinaceae</taxon>
        <taxon>Sandaracinus</taxon>
    </lineage>
</organism>
<sequence length="682" mass="73076">MLGAALALVASCGGAQDDGETTAREETATLDEATRLAMLLPSSADRCSVARPSLVADRRRPLILHASQGDVLAWSRDLRIVAYASSRRLDERGRAQSVTLLSLAGGQGERREELEAALPVRVRWEGEPCRADQCDLPRASMLDGRTLRIERGAPSEARAGGSPCVDLAIAWPSAVELDVSRQDCEEARAEGCVQRRILEPTDDGLRQRVEDALESERAAMRALESLRLVPGIEGGIDVDRRGATVVTLRAISWAELELLLEDERIERAAYRRRDEARRTRALDDVDVESLPLVRQQVQLREERLARLHGEGRRRAADELATLLSAATTRHLATRPADALDLARRLVRVQLDELDDPAGAAQTIDAALATGTAPRETWRGLRREARIASLVRALATPDEASALDDAASAMREDGLAPDDTTARAAARDLAALRAAGATHELAESAWTHARAVTRRAMPLRAMPSGAGAPIAALPATLAWLAELGGDPGPFSVFVVVRGTLAEGARAVTGDDAPVLRFEHLADRATLAGSGASIDALLRLGASIESALAPGPLTIDVVLTSISTPSVERTLRFEGELGIGRVRIARGDAWIARHDWPAVERYLADPLRAMGARLFPPPELVVRATSEEEAARLARIGDDPPQARCAAEGPEVRCIPRPDSDARGALSRIVRASLGSGLAPATSE</sequence>
<dbReference type="EMBL" id="CP011125">
    <property type="protein sequence ID" value="AKF06534.1"/>
    <property type="molecule type" value="Genomic_DNA"/>
</dbReference>
<gene>
    <name evidence="2" type="ORF">DB32_003683</name>
</gene>